<dbReference type="InterPro" id="IPR039844">
    <property type="entry name" value="URB1"/>
</dbReference>
<proteinExistence type="predicted"/>
<evidence type="ECO:0000313" key="5">
    <source>
        <dbReference type="EMBL" id="SCU99508.1"/>
    </source>
</evidence>
<dbReference type="PANTHER" id="PTHR13500:SF0">
    <property type="entry name" value="NUCLEOLAR PRE-RIBOSOMAL-ASSOCIATED PROTEIN 1"/>
    <property type="match status" value="1"/>
</dbReference>
<feature type="domain" description="URB1 C-terminal" evidence="3">
    <location>
        <begin position="1437"/>
        <end position="1632"/>
    </location>
</feature>
<feature type="domain" description="URB1 N-terminal" evidence="2">
    <location>
        <begin position="68"/>
        <end position="401"/>
    </location>
</feature>
<dbReference type="Pfam" id="PF16201">
    <property type="entry name" value="NopRA1"/>
    <property type="match status" value="1"/>
</dbReference>
<evidence type="ECO:0000256" key="1">
    <source>
        <dbReference type="SAM" id="MobiDB-lite"/>
    </source>
</evidence>
<organism evidence="5 6">
    <name type="scientific">Lachancea dasiensis</name>
    <dbReference type="NCBI Taxonomy" id="1072105"/>
    <lineage>
        <taxon>Eukaryota</taxon>
        <taxon>Fungi</taxon>
        <taxon>Dikarya</taxon>
        <taxon>Ascomycota</taxon>
        <taxon>Saccharomycotina</taxon>
        <taxon>Saccharomycetes</taxon>
        <taxon>Saccharomycetales</taxon>
        <taxon>Saccharomycetaceae</taxon>
        <taxon>Lachancea</taxon>
    </lineage>
</organism>
<dbReference type="InterPro" id="IPR059018">
    <property type="entry name" value="HEAT_URB1"/>
</dbReference>
<dbReference type="OrthoDB" id="72892at2759"/>
<sequence length="1719" mass="195332">MSEERTIRGNRMGQLKKPHASKFSGGSTMDDGVFDALQDVISGIDLVNEGVSNDYRPVIAFFSGKFGSQILQSWSYHAQVNNHAKFTSCTAKLGRALRVLGSDPSTLACGSTLIRSILQEYIKVLYRGVNNLKPSITNPILRLMRQIVVFNQGQHIDDFLTYFDLGLPSLVRVLGPTKTELADPEQCKTNPELSMRYNFLQFWISMINHSTPLLRKSVLTENPKLMSTWYKHMVKYDSGKLVQQCIRTMIEKVLQEKSLKKVTKCKILNESFISKVHSFYYSSDPELVTLVDYFFELFTTSQQFSVAFHDDKLWFSEPVYSSSNSSYTSNGATVLIKNTKFNLYNKLLFTTLTFFKPWEDEPQLNRVVQVLRSIPELIAPYCYHLNTLGNHEPRMTSYWFGMTLLFGRIINSPIPNSVKEVQTDSTPSSILVMESILPCSLTRQPLTKALLHEVPLVKQMACQLLVFAFKKLETIFSFYDEKGWNSAKSELLNSFKSKVPELSVVSSTLDYVGRNSRENSVLAASVSIVLNHYSRTFPLTFNLNFSNDNIFFSVMNSSTFSGLDLVILDNFLQFQELNSSQTKWYNSTAGENSVFTSLLKLASSNIASSTLTKKVTLLLENLLQFSVVFNESLTASPLAALVNSLQIVQEGEPKESCDQLQKIWKLLDETISRCMKTPYKYMDMATSSENCSPFLVALVEQWGFVDTKTAFDRGLKWLLIFLRSTVFIGEPFHGIYALLEPVPTIPRDMKDVYLNFQEYERELVNLRKPEYLVANDMDNSFFQCVTLTEASTLGVLARFPVNELDVAGLISRLQSILETPNDPIPYLKFTSIVDNLLLKTANYVLSQNDFKVKFTKKFYFSKLVLPLALDSSNLEACKRYSYLTNTITSIYGQLGVDISEYQAYIKELWVSCASTWSEVDVLRSALVSGLTVLSSKQLGEVLTLHIAKGQDLIPDILAEMSLRGVHLANGQLLEILALNDPRIISILETFVKSRLIDSPQFAVLLPMGLQTDVNYPIVEAFLAYDEGIMCVKNFLSMVTDANLMIKIAASLSTDCSEDVNIFINKALTISFERLHSLQYSVFDAALQLFINRFDDISFEQRVKIVNFITTFSEHKFTPQVAKFVACFNNFENSDIQLWIRKSALFITKNFAERSEPSKKFFDFLNNFQELHHQANIWNLGVSSSLNSQAESIVDGLWVAYPEPLKFLGAILLGAEKSKLNSSRILQLLLNNRELCFNSSPCDSHLKFLTASLIYILFIVDPQGCSSPVIQDKLLLFYGGTMTCSDRIILDILKQIESKTLVSWTRNIFAWDYQDSLGEPEGSKDQDYRLLAKEKEGYIMTIRQDLVKETINSIGFDVPSLPILASSESANDWKYFETFESATHLLWNGHECAFYDPTFLLLSIVNNEDFFRTRVRETGEQNDTHFLDMKKIIGNGLLEFIIVCLSLGGEVRDIASSLIYKMLDSLDGGTMKDASIYKILLTKIGFTLYNEKRQQDDDSSVVSPLIWYMVASLSTFLNQPGSFLYEKASRWILSFPFIQAQHVPLLDTIMMMKATDDGENYYRYLHWFLESILHGLKTKDDIKLLKFRNILEWMMNLLNSPYISFKLRSQLKDILYKTQRIETGGATLLTRLAGGSFLETIQQSTSQKLVNVNKELMANNKNKLRLKQTLILQQSQLNNSELGTGFVAIAKSHKRISDWMVGDADNLLKRICTSKVRHFG</sequence>
<dbReference type="Proteomes" id="UP000190274">
    <property type="component" value="Chromosome H"/>
</dbReference>
<name>A0A1G4K6M5_9SACH</name>
<feature type="domain" description="URB1 central HEAT repeat" evidence="4">
    <location>
        <begin position="579"/>
        <end position="744"/>
    </location>
</feature>
<dbReference type="PANTHER" id="PTHR13500">
    <property type="entry name" value="NUCLEOLAR PRERIBOSOMAL-ASSOCIATED PROTEIN 1"/>
    <property type="match status" value="1"/>
</dbReference>
<dbReference type="GO" id="GO:0000463">
    <property type="term" value="P:maturation of LSU-rRNA from tricistronic rRNA transcript (SSU-rRNA, 5.8S rRNA, LSU-rRNA)"/>
    <property type="evidence" value="ECO:0007669"/>
    <property type="project" value="TreeGrafter"/>
</dbReference>
<dbReference type="InterPro" id="IPR032436">
    <property type="entry name" value="URB1_C"/>
</dbReference>
<dbReference type="Pfam" id="PF11707">
    <property type="entry name" value="Npa1"/>
    <property type="match status" value="1"/>
</dbReference>
<dbReference type="EMBL" id="LT598461">
    <property type="protein sequence ID" value="SCU99508.1"/>
    <property type="molecule type" value="Genomic_DNA"/>
</dbReference>
<reference evidence="5 6" key="1">
    <citation type="submission" date="2016-03" db="EMBL/GenBank/DDBJ databases">
        <authorList>
            <person name="Devillers H."/>
        </authorList>
    </citation>
    <scope>NUCLEOTIDE SEQUENCE [LARGE SCALE GENOMIC DNA]</scope>
    <source>
        <strain evidence="5">CBS 10888</strain>
    </source>
</reference>
<evidence type="ECO:0000259" key="3">
    <source>
        <dbReference type="Pfam" id="PF16201"/>
    </source>
</evidence>
<gene>
    <name evidence="5" type="ORF">LADA_0H20208G</name>
</gene>
<feature type="region of interest" description="Disordered" evidence="1">
    <location>
        <begin position="1"/>
        <end position="26"/>
    </location>
</feature>
<dbReference type="GO" id="GO:0005730">
    <property type="term" value="C:nucleolus"/>
    <property type="evidence" value="ECO:0007669"/>
    <property type="project" value="TreeGrafter"/>
</dbReference>
<dbReference type="STRING" id="1266660.A0A1G4K6M5"/>
<protein>
    <submittedName>
        <fullName evidence="5">LADA_0H20208g1_1</fullName>
    </submittedName>
</protein>
<evidence type="ECO:0000313" key="6">
    <source>
        <dbReference type="Proteomes" id="UP000190274"/>
    </source>
</evidence>
<dbReference type="Pfam" id="PF26140">
    <property type="entry name" value="HEAT_URB1"/>
    <property type="match status" value="1"/>
</dbReference>
<keyword evidence="6" id="KW-1185">Reference proteome</keyword>
<accession>A0A1G4K6M5</accession>
<evidence type="ECO:0000259" key="2">
    <source>
        <dbReference type="Pfam" id="PF11707"/>
    </source>
</evidence>
<dbReference type="InterPro" id="IPR021714">
    <property type="entry name" value="URB1_N"/>
</dbReference>
<dbReference type="GO" id="GO:0000466">
    <property type="term" value="P:maturation of 5.8S rRNA from tricistronic rRNA transcript (SSU-rRNA, 5.8S rRNA, LSU-rRNA)"/>
    <property type="evidence" value="ECO:0007669"/>
    <property type="project" value="TreeGrafter"/>
</dbReference>
<evidence type="ECO:0000259" key="4">
    <source>
        <dbReference type="Pfam" id="PF26140"/>
    </source>
</evidence>